<dbReference type="GO" id="GO:0005737">
    <property type="term" value="C:cytoplasm"/>
    <property type="evidence" value="ECO:0007669"/>
    <property type="project" value="TreeGrafter"/>
</dbReference>
<dbReference type="AlphaFoldDB" id="A0A7X2MT67"/>
<evidence type="ECO:0000313" key="13">
    <source>
        <dbReference type="EMBL" id="MSE18681.1"/>
    </source>
</evidence>
<evidence type="ECO:0000256" key="11">
    <source>
        <dbReference type="ARBA" id="ARBA00047508"/>
    </source>
</evidence>
<dbReference type="Gene3D" id="3.20.20.70">
    <property type="entry name" value="Aldolase class I"/>
    <property type="match status" value="1"/>
</dbReference>
<proteinExistence type="inferred from homology"/>
<evidence type="ECO:0000256" key="6">
    <source>
        <dbReference type="ARBA" id="ARBA00022679"/>
    </source>
</evidence>
<comment type="pathway">
    <text evidence="2">Metabolic intermediate biosynthesis; chorismate biosynthesis; chorismate from D-erythrose 4-phosphate and phosphoenolpyruvate: step 1/7.</text>
</comment>
<evidence type="ECO:0000256" key="9">
    <source>
        <dbReference type="ARBA" id="ARBA00031349"/>
    </source>
</evidence>
<dbReference type="UniPathway" id="UPA00053">
    <property type="reaction ID" value="UER00084"/>
</dbReference>
<evidence type="ECO:0000256" key="4">
    <source>
        <dbReference type="ARBA" id="ARBA00012694"/>
    </source>
</evidence>
<dbReference type="Proteomes" id="UP000461948">
    <property type="component" value="Unassembled WGS sequence"/>
</dbReference>
<dbReference type="PANTHER" id="PTHR21225:SF12">
    <property type="entry name" value="PHOSPHO-2-DEHYDRO-3-DEOXYHEPTONATE ALDOLASE, TYROSINE-INHIBITED"/>
    <property type="match status" value="1"/>
</dbReference>
<dbReference type="InterPro" id="IPR006218">
    <property type="entry name" value="DAHP1/KDSA"/>
</dbReference>
<evidence type="ECO:0000256" key="10">
    <source>
        <dbReference type="ARBA" id="ARBA00032193"/>
    </source>
</evidence>
<dbReference type="PANTHER" id="PTHR21225">
    <property type="entry name" value="PHOSPHO-2-DEHYDRO-3-DEOXYHEPTONATE ALDOLASE DAHP SYNTHETASE"/>
    <property type="match status" value="1"/>
</dbReference>
<dbReference type="InterPro" id="IPR006219">
    <property type="entry name" value="DAHP_synth_1"/>
</dbReference>
<feature type="domain" description="DAHP synthetase I/KDSA" evidence="12">
    <location>
        <begin position="2"/>
        <end position="93"/>
    </location>
</feature>
<comment type="similarity">
    <text evidence="3">Belongs to the class-I DAHP synthase family.</text>
</comment>
<keyword evidence="5" id="KW-0028">Amino-acid biosynthesis</keyword>
<evidence type="ECO:0000259" key="12">
    <source>
        <dbReference type="Pfam" id="PF00793"/>
    </source>
</evidence>
<dbReference type="GO" id="GO:0003849">
    <property type="term" value="F:3-deoxy-7-phosphoheptulonate synthase activity"/>
    <property type="evidence" value="ECO:0007669"/>
    <property type="project" value="UniProtKB-EC"/>
</dbReference>
<evidence type="ECO:0000256" key="1">
    <source>
        <dbReference type="ARBA" id="ARBA00003726"/>
    </source>
</evidence>
<keyword evidence="6 13" id="KW-0808">Transferase</keyword>
<keyword evidence="7" id="KW-0057">Aromatic amino acid biosynthesis</keyword>
<protein>
    <recommendedName>
        <fullName evidence="4">3-deoxy-7-phosphoheptulonate synthase</fullName>
        <ecNumber evidence="4">2.5.1.54</ecNumber>
    </recommendedName>
    <alternativeName>
        <fullName evidence="10">3-deoxy-D-arabino-heptulosonate 7-phosphate synthase</fullName>
    </alternativeName>
    <alternativeName>
        <fullName evidence="9">DAHP synthase</fullName>
    </alternativeName>
    <alternativeName>
        <fullName evidence="8">Phospho-2-keto-3-deoxyheptonate aldolase</fullName>
    </alternativeName>
</protein>
<feature type="non-terminal residue" evidence="13">
    <location>
        <position position="1"/>
    </location>
</feature>
<comment type="caution">
    <text evidence="13">The sequence shown here is derived from an EMBL/GenBank/DDBJ whole genome shotgun (WGS) entry which is preliminary data.</text>
</comment>
<name>A0A7X2MT67_ENTAG</name>
<evidence type="ECO:0000256" key="5">
    <source>
        <dbReference type="ARBA" id="ARBA00022605"/>
    </source>
</evidence>
<dbReference type="EC" id="2.5.1.54" evidence="4"/>
<evidence type="ECO:0000256" key="2">
    <source>
        <dbReference type="ARBA" id="ARBA00004688"/>
    </source>
</evidence>
<dbReference type="GO" id="GO:0009423">
    <property type="term" value="P:chorismate biosynthetic process"/>
    <property type="evidence" value="ECO:0007669"/>
    <property type="project" value="UniProtKB-UniPathway"/>
</dbReference>
<evidence type="ECO:0000256" key="7">
    <source>
        <dbReference type="ARBA" id="ARBA00023141"/>
    </source>
</evidence>
<organism evidence="13 14">
    <name type="scientific">Enterobacter agglomerans</name>
    <name type="common">Erwinia herbicola</name>
    <name type="synonym">Pantoea agglomerans</name>
    <dbReference type="NCBI Taxonomy" id="549"/>
    <lineage>
        <taxon>Bacteria</taxon>
        <taxon>Pseudomonadati</taxon>
        <taxon>Pseudomonadota</taxon>
        <taxon>Gammaproteobacteria</taxon>
        <taxon>Enterobacterales</taxon>
        <taxon>Erwiniaceae</taxon>
        <taxon>Pantoea</taxon>
        <taxon>Pantoea agglomerans group</taxon>
    </lineage>
</organism>
<evidence type="ECO:0000313" key="14">
    <source>
        <dbReference type="Proteomes" id="UP000461948"/>
    </source>
</evidence>
<evidence type="ECO:0000256" key="3">
    <source>
        <dbReference type="ARBA" id="ARBA00007985"/>
    </source>
</evidence>
<dbReference type="SUPFAM" id="SSF51569">
    <property type="entry name" value="Aldolase"/>
    <property type="match status" value="1"/>
</dbReference>
<dbReference type="GO" id="GO:0009073">
    <property type="term" value="P:aromatic amino acid family biosynthetic process"/>
    <property type="evidence" value="ECO:0007669"/>
    <property type="project" value="UniProtKB-KW"/>
</dbReference>
<comment type="catalytic activity">
    <reaction evidence="11">
        <text>D-erythrose 4-phosphate + phosphoenolpyruvate + H2O = 7-phospho-2-dehydro-3-deoxy-D-arabino-heptonate + phosphate</text>
        <dbReference type="Rhea" id="RHEA:14717"/>
        <dbReference type="ChEBI" id="CHEBI:15377"/>
        <dbReference type="ChEBI" id="CHEBI:16897"/>
        <dbReference type="ChEBI" id="CHEBI:43474"/>
        <dbReference type="ChEBI" id="CHEBI:58394"/>
        <dbReference type="ChEBI" id="CHEBI:58702"/>
        <dbReference type="EC" id="2.5.1.54"/>
    </reaction>
</comment>
<dbReference type="GO" id="GO:0008652">
    <property type="term" value="P:amino acid biosynthetic process"/>
    <property type="evidence" value="ECO:0007669"/>
    <property type="project" value="UniProtKB-KW"/>
</dbReference>
<gene>
    <name evidence="13" type="ORF">GKC49_27380</name>
</gene>
<dbReference type="EMBL" id="WKLC01002003">
    <property type="protein sequence ID" value="MSE18681.1"/>
    <property type="molecule type" value="Genomic_DNA"/>
</dbReference>
<sequence>VAEVKEGLAKAGLPQQVMIDFSHANSSKQFQRQMIVADDVSQQLINGEQAIVGVMIESHLVEGNQSLESGEPLVYGKSVTDACIGWEDTDKVLRQLAAAVKQRRG</sequence>
<evidence type="ECO:0000256" key="8">
    <source>
        <dbReference type="ARBA" id="ARBA00031111"/>
    </source>
</evidence>
<accession>A0A7X2MT67</accession>
<dbReference type="Pfam" id="PF00793">
    <property type="entry name" value="DAHP_synth_1"/>
    <property type="match status" value="1"/>
</dbReference>
<reference evidence="13 14" key="1">
    <citation type="submission" date="2019-11" db="EMBL/GenBank/DDBJ databases">
        <title>Draft Genome Sequence of Plant Growth-Promoting Rhizosphere-Associated Bacteria.</title>
        <authorList>
            <person name="Vasilyev I.Y."/>
            <person name="Radchenko V."/>
            <person name="Ilnitskaya E.V."/>
        </authorList>
    </citation>
    <scope>NUCLEOTIDE SEQUENCE [LARGE SCALE GENOMIC DNA]</scope>
    <source>
        <strain evidence="13 14">VRA_MhP_f</strain>
    </source>
</reference>
<dbReference type="InterPro" id="IPR013785">
    <property type="entry name" value="Aldolase_TIM"/>
</dbReference>
<comment type="function">
    <text evidence="1">Stereospecific condensation of phosphoenolpyruvate (PEP) and D-erythrose-4-phosphate (E4P) giving rise to 3-deoxy-D-arabino-heptulosonate-7-phosphate (DAHP).</text>
</comment>